<organism evidence="2 3">
    <name type="scientific">Desulfohalobium retbaense (strain ATCC 49708 / DSM 5692 / JCM 16813 / HR100)</name>
    <dbReference type="NCBI Taxonomy" id="485915"/>
    <lineage>
        <taxon>Bacteria</taxon>
        <taxon>Pseudomonadati</taxon>
        <taxon>Thermodesulfobacteriota</taxon>
        <taxon>Desulfovibrionia</taxon>
        <taxon>Desulfovibrionales</taxon>
        <taxon>Desulfohalobiaceae</taxon>
        <taxon>Desulfohalobium</taxon>
    </lineage>
</organism>
<dbReference type="Pfam" id="PF07238">
    <property type="entry name" value="PilZ"/>
    <property type="match status" value="1"/>
</dbReference>
<gene>
    <name evidence="2" type="ordered locus">Dret_1516</name>
</gene>
<evidence type="ECO:0000313" key="3">
    <source>
        <dbReference type="Proteomes" id="UP000001052"/>
    </source>
</evidence>
<accession>C8X305</accession>
<dbReference type="InterPro" id="IPR009875">
    <property type="entry name" value="PilZ_domain"/>
</dbReference>
<evidence type="ECO:0000313" key="2">
    <source>
        <dbReference type="EMBL" id="ACV68802.1"/>
    </source>
</evidence>
<protein>
    <recommendedName>
        <fullName evidence="1">PilZ domain-containing protein</fullName>
    </recommendedName>
</protein>
<dbReference type="RefSeq" id="WP_015751947.1">
    <property type="nucleotide sequence ID" value="NC_013223.1"/>
</dbReference>
<dbReference type="EMBL" id="CP001734">
    <property type="protein sequence ID" value="ACV68802.1"/>
    <property type="molecule type" value="Genomic_DNA"/>
</dbReference>
<feature type="domain" description="PilZ" evidence="1">
    <location>
        <begin position="7"/>
        <end position="93"/>
    </location>
</feature>
<dbReference type="AlphaFoldDB" id="C8X305"/>
<dbReference type="KEGG" id="drt:Dret_1516"/>
<proteinExistence type="predicted"/>
<evidence type="ECO:0000259" key="1">
    <source>
        <dbReference type="Pfam" id="PF07238"/>
    </source>
</evidence>
<reference evidence="2 3" key="2">
    <citation type="journal article" date="2010" name="Stand. Genomic Sci.">
        <title>Complete genome sequence of Desulfohalobium retbaense type strain (HR(100)).</title>
        <authorList>
            <person name="Spring S."/>
            <person name="Nolan M."/>
            <person name="Lapidus A."/>
            <person name="Glavina Del Rio T."/>
            <person name="Copeland A."/>
            <person name="Tice H."/>
            <person name="Cheng J.F."/>
            <person name="Lucas S."/>
            <person name="Land M."/>
            <person name="Chen F."/>
            <person name="Bruce D."/>
            <person name="Goodwin L."/>
            <person name="Pitluck S."/>
            <person name="Ivanova N."/>
            <person name="Mavromatis K."/>
            <person name="Mikhailova N."/>
            <person name="Pati A."/>
            <person name="Chen A."/>
            <person name="Palaniappan K."/>
            <person name="Hauser L."/>
            <person name="Chang Y.J."/>
            <person name="Jeffries C.D."/>
            <person name="Munk C."/>
            <person name="Kiss H."/>
            <person name="Chain P."/>
            <person name="Han C."/>
            <person name="Brettin T."/>
            <person name="Detter J.C."/>
            <person name="Schuler E."/>
            <person name="Goker M."/>
            <person name="Rohde M."/>
            <person name="Bristow J."/>
            <person name="Eisen J.A."/>
            <person name="Markowitz V."/>
            <person name="Hugenholtz P."/>
            <person name="Kyrpides N.C."/>
            <person name="Klenk H.P."/>
        </authorList>
    </citation>
    <scope>NUCLEOTIDE SEQUENCE [LARGE SCALE GENOMIC DNA]</scope>
    <source>
        <strain evidence="2 3">DSM 5692</strain>
    </source>
</reference>
<dbReference type="HOGENOM" id="CLU_1007485_0_0_7"/>
<keyword evidence="3" id="KW-1185">Reference proteome</keyword>
<name>C8X305_DESRD</name>
<dbReference type="GO" id="GO:0035438">
    <property type="term" value="F:cyclic-di-GMP binding"/>
    <property type="evidence" value="ECO:0007669"/>
    <property type="project" value="InterPro"/>
</dbReference>
<dbReference type="eggNOG" id="ENOG5033TTD">
    <property type="taxonomic scope" value="Bacteria"/>
</dbReference>
<reference evidence="3" key="1">
    <citation type="submission" date="2009-09" db="EMBL/GenBank/DDBJ databases">
        <title>The complete chromosome of Desulfohalobium retbaense DSM 5692.</title>
        <authorList>
            <consortium name="US DOE Joint Genome Institute (JGI-PGF)"/>
            <person name="Lucas S."/>
            <person name="Copeland A."/>
            <person name="Lapidus A."/>
            <person name="Glavina del Rio T."/>
            <person name="Dalin E."/>
            <person name="Tice H."/>
            <person name="Bruce D."/>
            <person name="Goodwin L."/>
            <person name="Pitluck S."/>
            <person name="Kyrpides N."/>
            <person name="Mavromatis K."/>
            <person name="Ivanova N."/>
            <person name="Mikhailova N."/>
            <person name="Munk A.C."/>
            <person name="Brettin T."/>
            <person name="Detter J.C."/>
            <person name="Han C."/>
            <person name="Tapia R."/>
            <person name="Larimer F."/>
            <person name="Land M."/>
            <person name="Hauser L."/>
            <person name="Markowitz V."/>
            <person name="Cheng J.-F."/>
            <person name="Hugenholtz P."/>
            <person name="Woyke T."/>
            <person name="Wu D."/>
            <person name="Spring S."/>
            <person name="Klenk H.-P."/>
            <person name="Eisen J.A."/>
        </authorList>
    </citation>
    <scope>NUCLEOTIDE SEQUENCE [LARGE SCALE GENOMIC DNA]</scope>
    <source>
        <strain evidence="3">DSM 5692</strain>
    </source>
</reference>
<dbReference type="Proteomes" id="UP000001052">
    <property type="component" value="Chromosome"/>
</dbReference>
<sequence length="288" mass="32809">MTNETEQRREARHGITSAVLPFLGNRASDYQPFQYLIQDISATGLKIALPRWAVFRDILTPGESIHLQVPFQFEKQMHASGVVAWQKWDAATEAQICGIALDAPTPLVYPVHISLESRAINVELHDFAAIEPLLVQILGDSALVKQGLGIYLRHLDAYFYRTAVITREEYATFSDVVLKEIMAQVQTNYNALMELYARVRDAQNQEEVFSHILDLDDLNRLMTPEVAIELFSRVLSVEEVDLYLKAIKALEQKLFINYNTLIMLYLQNLIRNFHPGSPAKMPCQDRCA</sequence>